<dbReference type="InterPro" id="IPR001584">
    <property type="entry name" value="Integrase_cat-core"/>
</dbReference>
<dbReference type="InterPro" id="IPR012337">
    <property type="entry name" value="RNaseH-like_sf"/>
</dbReference>
<organism evidence="2 3">
    <name type="scientific">Flavobacterium frigoris</name>
    <dbReference type="NCBI Taxonomy" id="229204"/>
    <lineage>
        <taxon>Bacteria</taxon>
        <taxon>Pseudomonadati</taxon>
        <taxon>Bacteroidota</taxon>
        <taxon>Flavobacteriia</taxon>
        <taxon>Flavobacteriales</taxon>
        <taxon>Flavobacteriaceae</taxon>
        <taxon>Flavobacterium</taxon>
    </lineage>
</organism>
<protein>
    <submittedName>
        <fullName evidence="2">Transposase InsO and inactivated derivatives</fullName>
    </submittedName>
</protein>
<dbReference type="AlphaFoldDB" id="A0A1H9RYI9"/>
<dbReference type="Proteomes" id="UP000183658">
    <property type="component" value="Unassembled WGS sequence"/>
</dbReference>
<evidence type="ECO:0000313" key="3">
    <source>
        <dbReference type="Proteomes" id="UP000183658"/>
    </source>
</evidence>
<dbReference type="Pfam" id="PF00665">
    <property type="entry name" value="rve"/>
    <property type="match status" value="1"/>
</dbReference>
<evidence type="ECO:0000313" key="2">
    <source>
        <dbReference type="EMBL" id="SER76949.1"/>
    </source>
</evidence>
<dbReference type="InterPro" id="IPR048020">
    <property type="entry name" value="Transpos_IS3"/>
</dbReference>
<reference evidence="3" key="1">
    <citation type="submission" date="2016-10" db="EMBL/GenBank/DDBJ databases">
        <authorList>
            <person name="Varghese N."/>
            <person name="Submissions S."/>
        </authorList>
    </citation>
    <scope>NUCLEOTIDE SEQUENCE [LARGE SCALE GENOMIC DNA]</scope>
    <source>
        <strain evidence="3">DSM 15719</strain>
    </source>
</reference>
<dbReference type="PANTHER" id="PTHR46889:SF5">
    <property type="entry name" value="INTEGRASE PROTEIN"/>
    <property type="match status" value="1"/>
</dbReference>
<dbReference type="GO" id="GO:0015074">
    <property type="term" value="P:DNA integration"/>
    <property type="evidence" value="ECO:0007669"/>
    <property type="project" value="InterPro"/>
</dbReference>
<name>A0A1H9RYI9_FLAFI</name>
<keyword evidence="3" id="KW-1185">Reference proteome</keyword>
<dbReference type="NCBIfam" id="NF033516">
    <property type="entry name" value="transpos_IS3"/>
    <property type="match status" value="1"/>
</dbReference>
<feature type="domain" description="Integrase catalytic" evidence="1">
    <location>
        <begin position="113"/>
        <end position="287"/>
    </location>
</feature>
<accession>A0A1H9RYI9</accession>
<dbReference type="InterPro" id="IPR036397">
    <property type="entry name" value="RNaseH_sf"/>
</dbReference>
<evidence type="ECO:0000259" key="1">
    <source>
        <dbReference type="PROSITE" id="PS50994"/>
    </source>
</evidence>
<dbReference type="Gene3D" id="3.30.420.10">
    <property type="entry name" value="Ribonuclease H-like superfamily/Ribonuclease H"/>
    <property type="match status" value="1"/>
</dbReference>
<dbReference type="InterPro" id="IPR050900">
    <property type="entry name" value="Transposase_IS3/IS150/IS904"/>
</dbReference>
<sequence length="306" mass="36083">MVGKRDSEKEKKAFKVRWIYESIGISKQAYYQRIKSEKIKQIKNDKVIDLVMEIRKRMPGTGTRKLLDHLKEKFVENDIKMGRDALFDLLRYRGLFIRRTKRFHITTDSKHFFYKSPNLLYDLSITHAEQVFVADITYIKTDEGHCYLALVTDAYSRKIMGWSLENNMRVEMVKNALEMAHKNCIFNHKSIIHHSDRGIQYCCPDHSEFAEGKGFILSTTQQYDPYENAIAERINGILKYEFGLKKTIKSLIIAQAMTKEAVTIYNNERRHWSLDLQTPQAVHLQYNKQKNKSYRKPKKVADEVKM</sequence>
<dbReference type="PROSITE" id="PS50994">
    <property type="entry name" value="INTEGRASE"/>
    <property type="match status" value="1"/>
</dbReference>
<gene>
    <name evidence="2" type="ORF">SAMN05444355_1261</name>
</gene>
<dbReference type="GO" id="GO:0003676">
    <property type="term" value="F:nucleic acid binding"/>
    <property type="evidence" value="ECO:0007669"/>
    <property type="project" value="InterPro"/>
</dbReference>
<dbReference type="SUPFAM" id="SSF53098">
    <property type="entry name" value="Ribonuclease H-like"/>
    <property type="match status" value="1"/>
</dbReference>
<dbReference type="OrthoDB" id="9815231at2"/>
<dbReference type="EMBL" id="FOFZ01000026">
    <property type="protein sequence ID" value="SER76949.1"/>
    <property type="molecule type" value="Genomic_DNA"/>
</dbReference>
<proteinExistence type="predicted"/>
<dbReference type="RefSeq" id="WP_083380553.1">
    <property type="nucleotide sequence ID" value="NZ_CBCRVS010000032.1"/>
</dbReference>
<dbReference type="PANTHER" id="PTHR46889">
    <property type="entry name" value="TRANSPOSASE INSF FOR INSERTION SEQUENCE IS3B-RELATED"/>
    <property type="match status" value="1"/>
</dbReference>